<accession>A0ABT1NEY6</accession>
<dbReference type="Pfam" id="PF00702">
    <property type="entry name" value="Hydrolase"/>
    <property type="match status" value="1"/>
</dbReference>
<reference evidence="1 2" key="1">
    <citation type="submission" date="2021-10" db="EMBL/GenBank/DDBJ databases">
        <title>Lutispora strain m25 sp. nov., a thermophilic, non-spore-forming bacterium isolated from a lab-scale methanogenic bioreactor digesting anaerobic sludge.</title>
        <authorList>
            <person name="El Houari A."/>
            <person name="Mcdonald J."/>
        </authorList>
    </citation>
    <scope>NUCLEOTIDE SEQUENCE [LARGE SCALE GENOMIC DNA]</scope>
    <source>
        <strain evidence="2">m25</strain>
    </source>
</reference>
<dbReference type="InterPro" id="IPR023214">
    <property type="entry name" value="HAD_sf"/>
</dbReference>
<dbReference type="PANTHER" id="PTHR19288">
    <property type="entry name" value="4-NITROPHENYLPHOSPHATASE-RELATED"/>
    <property type="match status" value="1"/>
</dbReference>
<gene>
    <name evidence="1" type="ORF">LJD61_09605</name>
</gene>
<dbReference type="Gene3D" id="3.40.50.1000">
    <property type="entry name" value="HAD superfamily/HAD-like"/>
    <property type="match status" value="1"/>
</dbReference>
<dbReference type="NCBIfam" id="TIGR01668">
    <property type="entry name" value="YqeG_hyp_ppase"/>
    <property type="match status" value="1"/>
</dbReference>
<dbReference type="InterPro" id="IPR010021">
    <property type="entry name" value="PGPP1/Gep4"/>
</dbReference>
<evidence type="ECO:0000313" key="2">
    <source>
        <dbReference type="Proteomes" id="UP001651880"/>
    </source>
</evidence>
<dbReference type="InterPro" id="IPR036412">
    <property type="entry name" value="HAD-like_sf"/>
</dbReference>
<proteinExistence type="predicted"/>
<protein>
    <submittedName>
        <fullName evidence="1">YqeG family HAD IIIA-type phosphatase</fullName>
    </submittedName>
</protein>
<name>A0ABT1NEY6_9FIRM</name>
<dbReference type="Proteomes" id="UP001651880">
    <property type="component" value="Unassembled WGS sequence"/>
</dbReference>
<dbReference type="EMBL" id="JAJEKE010000007">
    <property type="protein sequence ID" value="MCQ1529798.1"/>
    <property type="molecule type" value="Genomic_DNA"/>
</dbReference>
<keyword evidence="2" id="KW-1185">Reference proteome</keyword>
<comment type="caution">
    <text evidence="1">The sequence shown here is derived from an EMBL/GenBank/DDBJ whole genome shotgun (WGS) entry which is preliminary data.</text>
</comment>
<dbReference type="InterPro" id="IPR006549">
    <property type="entry name" value="HAD-SF_hydro_IIIA"/>
</dbReference>
<dbReference type="PANTHER" id="PTHR19288:SF25">
    <property type="entry name" value="PHOSPHATIDYLGLYCEROPHOSPHATASE GEP4, MITOCHONDRIAL"/>
    <property type="match status" value="1"/>
</dbReference>
<sequence>MKKLLIPDMHYESVFSIDIGILKQNGIEGIIIDIDNTLVAWDTKEADEKALNFIKSLQEENLKICMISNNTRKRVEKFNEILALPAIHKAGKPKTSPFLKAMKLLQTDKKNTAVIGDQLFTDILGGNRIGLFTILVTPISPKEFIWTRFMRKIERFVLKKIIK</sequence>
<dbReference type="NCBIfam" id="TIGR01662">
    <property type="entry name" value="HAD-SF-IIIA"/>
    <property type="match status" value="1"/>
</dbReference>
<evidence type="ECO:0000313" key="1">
    <source>
        <dbReference type="EMBL" id="MCQ1529798.1"/>
    </source>
</evidence>
<dbReference type="RefSeq" id="WP_255227318.1">
    <property type="nucleotide sequence ID" value="NZ_JAJEKE010000007.1"/>
</dbReference>
<dbReference type="SUPFAM" id="SSF56784">
    <property type="entry name" value="HAD-like"/>
    <property type="match status" value="1"/>
</dbReference>
<organism evidence="1 2">
    <name type="scientific">Lutispora saccharofermentans</name>
    <dbReference type="NCBI Taxonomy" id="3024236"/>
    <lineage>
        <taxon>Bacteria</taxon>
        <taxon>Bacillati</taxon>
        <taxon>Bacillota</taxon>
        <taxon>Clostridia</taxon>
        <taxon>Lutisporales</taxon>
        <taxon>Lutisporaceae</taxon>
        <taxon>Lutispora</taxon>
    </lineage>
</organism>